<evidence type="ECO:0000313" key="1">
    <source>
        <dbReference type="EMBL" id="OOK72625.1"/>
    </source>
</evidence>
<sequence>MDRQDPAVKFHRASSVTVAAIKPVTKCDDGCVETNQLPTFRSIGGRLTVLNS</sequence>
<name>A0A1V3X0F9_MYCKA</name>
<proteinExistence type="predicted"/>
<dbReference type="Proteomes" id="UP000188532">
    <property type="component" value="Unassembled WGS sequence"/>
</dbReference>
<gene>
    <name evidence="1" type="ORF">BZL29_4836</name>
</gene>
<accession>A0A1V3X0F9</accession>
<protein>
    <submittedName>
        <fullName evidence="1">Uncharacterized protein</fullName>
    </submittedName>
</protein>
<comment type="caution">
    <text evidence="1">The sequence shown here is derived from an EMBL/GenBank/DDBJ whole genome shotgun (WGS) entry which is preliminary data.</text>
</comment>
<reference evidence="1 2" key="1">
    <citation type="submission" date="2017-02" db="EMBL/GenBank/DDBJ databases">
        <title>Complete genome sequences of Mycobacterium kansasii strains isolated from rhesus macaques.</title>
        <authorList>
            <person name="Panda A."/>
            <person name="Nagaraj S."/>
            <person name="Zhao X."/>
            <person name="Tettelin H."/>
            <person name="Detolla L.J."/>
        </authorList>
    </citation>
    <scope>NUCLEOTIDE SEQUENCE [LARGE SCALE GENOMIC DNA]</scope>
    <source>
        <strain evidence="1 2">11-3469</strain>
    </source>
</reference>
<organism evidence="1 2">
    <name type="scientific">Mycobacterium kansasii</name>
    <dbReference type="NCBI Taxonomy" id="1768"/>
    <lineage>
        <taxon>Bacteria</taxon>
        <taxon>Bacillati</taxon>
        <taxon>Actinomycetota</taxon>
        <taxon>Actinomycetes</taxon>
        <taxon>Mycobacteriales</taxon>
        <taxon>Mycobacteriaceae</taxon>
        <taxon>Mycobacterium</taxon>
    </lineage>
</organism>
<dbReference type="AlphaFoldDB" id="A0A1V3X0F9"/>
<dbReference type="EMBL" id="MVBN01000005">
    <property type="protein sequence ID" value="OOK72625.1"/>
    <property type="molecule type" value="Genomic_DNA"/>
</dbReference>
<evidence type="ECO:0000313" key="2">
    <source>
        <dbReference type="Proteomes" id="UP000188532"/>
    </source>
</evidence>